<dbReference type="EMBL" id="PDNV01000001">
    <property type="protein sequence ID" value="PLC55708.1"/>
    <property type="molecule type" value="Genomic_DNA"/>
</dbReference>
<dbReference type="AlphaFoldDB" id="A0A2N4UL38"/>
<gene>
    <name evidence="1" type="ORF">CR155_01230</name>
</gene>
<organism evidence="1 2">
    <name type="scientific">Pollutimonas nitritireducens</name>
    <dbReference type="NCBI Taxonomy" id="2045209"/>
    <lineage>
        <taxon>Bacteria</taxon>
        <taxon>Pseudomonadati</taxon>
        <taxon>Pseudomonadota</taxon>
        <taxon>Betaproteobacteria</taxon>
        <taxon>Burkholderiales</taxon>
        <taxon>Alcaligenaceae</taxon>
        <taxon>Pollutimonas</taxon>
    </lineage>
</organism>
<accession>A0A2N4UL38</accession>
<dbReference type="Proteomes" id="UP000234328">
    <property type="component" value="Unassembled WGS sequence"/>
</dbReference>
<protein>
    <submittedName>
        <fullName evidence="1">Uncharacterized protein</fullName>
    </submittedName>
</protein>
<evidence type="ECO:0000313" key="1">
    <source>
        <dbReference type="EMBL" id="PLC55708.1"/>
    </source>
</evidence>
<sequence length="339" mass="37989">MNHEVGRSPLPEKLDQETWVSLLKEATLSIGGAMAWHWFSYHFSMLPPHPLGRSIVDACADCEKKLPGLGFQFIKDIAAICGKEKHEPHYDQILQKLAELLVLRKLLTLDWPAGTTFQHEPAVSAAGKRPELRIVTPDRGFLFEVKTPSLLEHIRARRTNSFQVAGRALPMAQVAKLKGDGGLTLPRDNPVKDFLLDADKKFAQFKAVQTDTSVLVIVWDDFIYEPITVLKHEQCGLLTANSYLKDSTGAAIQFAHVDAVVVVRHLTYLYRAAGDQPLRERAHALDFGDEYALPNVFIPISDAGLVPDRIRQGLRAVSWDDPMLQRAADYRPKDIVIWA</sequence>
<evidence type="ECO:0000313" key="2">
    <source>
        <dbReference type="Proteomes" id="UP000234328"/>
    </source>
</evidence>
<name>A0A2N4UL38_9BURK</name>
<keyword evidence="2" id="KW-1185">Reference proteome</keyword>
<proteinExistence type="predicted"/>
<comment type="caution">
    <text evidence="1">The sequence shown here is derived from an EMBL/GenBank/DDBJ whole genome shotgun (WGS) entry which is preliminary data.</text>
</comment>
<reference evidence="1 2" key="1">
    <citation type="submission" date="2017-10" db="EMBL/GenBank/DDBJ databases">
        <title>Two draft genome sequences of Pusillimonas sp. strains isolated from a nitrate- and radionuclide-contaminated groundwater in Russia.</title>
        <authorList>
            <person name="Grouzdev D.S."/>
            <person name="Tourova T.P."/>
            <person name="Goeva M.A."/>
            <person name="Babich T.L."/>
            <person name="Sokolova D.S."/>
            <person name="Abdullin R."/>
            <person name="Poltaraus A.B."/>
            <person name="Toshchakov S.V."/>
            <person name="Nazina T.N."/>
        </authorList>
    </citation>
    <scope>NUCLEOTIDE SEQUENCE [LARGE SCALE GENOMIC DNA]</scope>
    <source>
        <strain evidence="1 2">JR1/69-2-13</strain>
    </source>
</reference>